<keyword evidence="3" id="KW-1185">Reference proteome</keyword>
<protein>
    <submittedName>
        <fullName evidence="2">Uncharacterized protein</fullName>
    </submittedName>
</protein>
<comment type="caution">
    <text evidence="2">The sequence shown here is derived from an EMBL/GenBank/DDBJ whole genome shotgun (WGS) entry which is preliminary data.</text>
</comment>
<proteinExistence type="predicted"/>
<evidence type="ECO:0000256" key="1">
    <source>
        <dbReference type="SAM" id="SignalP"/>
    </source>
</evidence>
<name>A0ABU9YX94_9RHOO</name>
<dbReference type="Proteomes" id="UP001410394">
    <property type="component" value="Unassembled WGS sequence"/>
</dbReference>
<gene>
    <name evidence="2" type="ORF">ABDB84_07850</name>
</gene>
<evidence type="ECO:0000313" key="3">
    <source>
        <dbReference type="Proteomes" id="UP001410394"/>
    </source>
</evidence>
<accession>A0ABU9YX94</accession>
<organism evidence="2 3">
    <name type="scientific">Uliginosibacterium sediminicola</name>
    <dbReference type="NCBI Taxonomy" id="2024550"/>
    <lineage>
        <taxon>Bacteria</taxon>
        <taxon>Pseudomonadati</taxon>
        <taxon>Pseudomonadota</taxon>
        <taxon>Betaproteobacteria</taxon>
        <taxon>Rhodocyclales</taxon>
        <taxon>Zoogloeaceae</taxon>
        <taxon>Uliginosibacterium</taxon>
    </lineage>
</organism>
<evidence type="ECO:0000313" key="2">
    <source>
        <dbReference type="EMBL" id="MEN3068389.1"/>
    </source>
</evidence>
<feature type="chain" id="PRO_5046985766" evidence="1">
    <location>
        <begin position="26"/>
        <end position="101"/>
    </location>
</feature>
<dbReference type="RefSeq" id="WP_345919158.1">
    <property type="nucleotide sequence ID" value="NZ_JBDIVE010000003.1"/>
</dbReference>
<keyword evidence="1" id="KW-0732">Signal</keyword>
<reference evidence="2 3" key="1">
    <citation type="journal article" date="2018" name="Int. J. Syst. Evol. Microbiol.">
        <title>Uliginosibacterium sediminicola sp. nov., isolated from freshwater sediment.</title>
        <authorList>
            <person name="Hwang W.M."/>
            <person name="Kim S.M."/>
            <person name="Kang K."/>
            <person name="Ahn T.Y."/>
        </authorList>
    </citation>
    <scope>NUCLEOTIDE SEQUENCE [LARGE SCALE GENOMIC DNA]</scope>
    <source>
        <strain evidence="2 3">M1-21</strain>
    </source>
</reference>
<feature type="signal peptide" evidence="1">
    <location>
        <begin position="1"/>
        <end position="25"/>
    </location>
</feature>
<dbReference type="EMBL" id="JBDIVE010000003">
    <property type="protein sequence ID" value="MEN3068389.1"/>
    <property type="molecule type" value="Genomic_DNA"/>
</dbReference>
<sequence>MKATRLIALSLFAYTLALAPGLSQAHGVEIILPGVSVRLPGPPVLMPRVVEREVVYERVDPYMDYRRMPPRYVREDWRRERCEERRYGAYEHGRHGWGRPY</sequence>